<evidence type="ECO:0000256" key="6">
    <source>
        <dbReference type="SAM" id="MobiDB-lite"/>
    </source>
</evidence>
<comment type="subunit">
    <text evidence="5">Component of the ribosomal small subunit (SSU) processome.</text>
</comment>
<proteinExistence type="inferred from homology"/>
<feature type="region of interest" description="Disordered" evidence="6">
    <location>
        <begin position="1"/>
        <end position="44"/>
    </location>
</feature>
<dbReference type="EnsemblMetazoa" id="GMOY006850-RA">
    <property type="protein sequence ID" value="GMOY006850-PA"/>
    <property type="gene ID" value="GMOY006850"/>
</dbReference>
<keyword evidence="4 5" id="KW-0539">Nucleus</keyword>
<evidence type="ECO:0000256" key="1">
    <source>
        <dbReference type="ARBA" id="ARBA00004604"/>
    </source>
</evidence>
<evidence type="ECO:0000256" key="5">
    <source>
        <dbReference type="PIRNR" id="PIRNR015952"/>
    </source>
</evidence>
<evidence type="ECO:0000313" key="7">
    <source>
        <dbReference type="EnsemblMetazoa" id="GMOY006850-PA"/>
    </source>
</evidence>
<evidence type="ECO:0000256" key="3">
    <source>
        <dbReference type="ARBA" id="ARBA00022552"/>
    </source>
</evidence>
<organism evidence="7 8">
    <name type="scientific">Glossina morsitans morsitans</name>
    <name type="common">Savannah tsetse fly</name>
    <dbReference type="NCBI Taxonomy" id="37546"/>
    <lineage>
        <taxon>Eukaryota</taxon>
        <taxon>Metazoa</taxon>
        <taxon>Ecdysozoa</taxon>
        <taxon>Arthropoda</taxon>
        <taxon>Hexapoda</taxon>
        <taxon>Insecta</taxon>
        <taxon>Pterygota</taxon>
        <taxon>Neoptera</taxon>
        <taxon>Endopterygota</taxon>
        <taxon>Diptera</taxon>
        <taxon>Brachycera</taxon>
        <taxon>Muscomorpha</taxon>
        <taxon>Hippoboscoidea</taxon>
        <taxon>Glossinidae</taxon>
        <taxon>Glossina</taxon>
    </lineage>
</organism>
<evidence type="ECO:0000256" key="2">
    <source>
        <dbReference type="ARBA" id="ARBA00008105"/>
    </source>
</evidence>
<feature type="compositionally biased region" description="Basic residues" evidence="6">
    <location>
        <begin position="1"/>
        <end position="18"/>
    </location>
</feature>
<dbReference type="GO" id="GO:0032040">
    <property type="term" value="C:small-subunit processome"/>
    <property type="evidence" value="ECO:0007669"/>
    <property type="project" value="UniProtKB-UniRule"/>
</dbReference>
<comment type="function">
    <text evidence="5">Involved in nucleolar processing of pre-18S ribosomal RNA.</text>
</comment>
<evidence type="ECO:0000256" key="4">
    <source>
        <dbReference type="ARBA" id="ARBA00023242"/>
    </source>
</evidence>
<dbReference type="PANTHER" id="PTHR12838:SF0">
    <property type="entry name" value="U3 SMALL NUCLEOLAR RNA-ASSOCIATED PROTEIN 11-RELATED"/>
    <property type="match status" value="1"/>
</dbReference>
<dbReference type="PANTHER" id="PTHR12838">
    <property type="entry name" value="U3 SMALL NUCLEOLAR RNA-ASSOCIATED PROTEIN 11"/>
    <property type="match status" value="1"/>
</dbReference>
<dbReference type="GO" id="GO:0006364">
    <property type="term" value="P:rRNA processing"/>
    <property type="evidence" value="ECO:0007669"/>
    <property type="project" value="UniProtKB-UniRule"/>
</dbReference>
<dbReference type="PhylomeDB" id="A0A1B0G0S1"/>
<keyword evidence="3 5" id="KW-0698">rRNA processing</keyword>
<dbReference type="PIRSF" id="PIRSF015952">
    <property type="entry name" value="U3snoRNP11"/>
    <property type="match status" value="1"/>
</dbReference>
<dbReference type="VEuPathDB" id="VectorBase:GMOY006850"/>
<dbReference type="Pfam" id="PF03998">
    <property type="entry name" value="Utp11"/>
    <property type="match status" value="1"/>
</dbReference>
<reference evidence="7" key="1">
    <citation type="submission" date="2020-05" db="UniProtKB">
        <authorList>
            <consortium name="EnsemblMetazoa"/>
        </authorList>
    </citation>
    <scope>IDENTIFICATION</scope>
    <source>
        <strain evidence="7">Yale</strain>
    </source>
</reference>
<comment type="similarity">
    <text evidence="2 5">Belongs to the UTP11 family.</text>
</comment>
<feature type="compositionally biased region" description="Basic and acidic residues" evidence="6">
    <location>
        <begin position="19"/>
        <end position="44"/>
    </location>
</feature>
<name>A0A1B0G0S1_GLOMM</name>
<evidence type="ECO:0000313" key="8">
    <source>
        <dbReference type="Proteomes" id="UP000092444"/>
    </source>
</evidence>
<protein>
    <recommendedName>
        <fullName evidence="5">U3 small nucleolar RNA-associated protein 11</fullName>
        <shortName evidence="5">U3 snoRNA-associated protein 11</shortName>
    </recommendedName>
</protein>
<keyword evidence="8" id="KW-1185">Reference proteome</keyword>
<sequence>MSSWRKASKSNQKVHRERHQPESRKHLGLLEKKKDYQKRARDAERKAKTLHLLHKRALNKNPDEFYHHMIRSKIKDGEHHEQDEREKDDHSKEQIALMQTQDLKYVTMKRTIETKKIKRLQSQLHMIDFANTVPNTHIFFVEDDSKNDGTVAEFTEFDLAKRLDTHPNLIERKTNRPKLSDLDKINLTELNPYEIKKANALKQQAYQELTKRIEREKELAIVQQKLAIKKLCNKPVYKSLKKYRKEPKMLPQYMNLNMNEKNEMF</sequence>
<dbReference type="Proteomes" id="UP000092444">
    <property type="component" value="Unassembled WGS sequence"/>
</dbReference>
<accession>A0A1B0G0S1</accession>
<comment type="subcellular location">
    <subcellularLocation>
        <location evidence="1 5">Nucleus</location>
        <location evidence="1 5">Nucleolus</location>
    </subcellularLocation>
</comment>
<dbReference type="STRING" id="37546.A0A1B0G0S1"/>
<dbReference type="InterPro" id="IPR007144">
    <property type="entry name" value="SSU_processome_Utp11"/>
</dbReference>
<dbReference type="EMBL" id="CCAG010004515">
    <property type="status" value="NOT_ANNOTATED_CDS"/>
    <property type="molecule type" value="Genomic_DNA"/>
</dbReference>
<dbReference type="AlphaFoldDB" id="A0A1B0G0S1"/>